<sequence length="181" mass="20441">MNLLPKSHYSLQVEKIITKAEDDKGFCLIPMVYTDVYLTLARTYLPSSSPRTPTKLFQPQALSEVTLLLHYRLERKIANWDVALLQSQPCLTVTMATQSHLQKQTGCRRNAVITMASITQGWHAQPVLTRSDKVHYRGEPSFPQRLVVALLFPCGSWYSSNHFHSDSVAPTFFSAPSQSCI</sequence>
<dbReference type="AlphaFoldDB" id="A0AA88NJG3"/>
<dbReference type="Proteomes" id="UP001187415">
    <property type="component" value="Unassembled WGS sequence"/>
</dbReference>
<evidence type="ECO:0000313" key="1">
    <source>
        <dbReference type="EMBL" id="KAK2858687.1"/>
    </source>
</evidence>
<comment type="caution">
    <text evidence="1">The sequence shown here is derived from an EMBL/GenBank/DDBJ whole genome shotgun (WGS) entry which is preliminary data.</text>
</comment>
<organism evidence="1 2">
    <name type="scientific">Channa striata</name>
    <name type="common">Snakehead murrel</name>
    <name type="synonym">Ophicephalus striatus</name>
    <dbReference type="NCBI Taxonomy" id="64152"/>
    <lineage>
        <taxon>Eukaryota</taxon>
        <taxon>Metazoa</taxon>
        <taxon>Chordata</taxon>
        <taxon>Craniata</taxon>
        <taxon>Vertebrata</taxon>
        <taxon>Euteleostomi</taxon>
        <taxon>Actinopterygii</taxon>
        <taxon>Neopterygii</taxon>
        <taxon>Teleostei</taxon>
        <taxon>Neoteleostei</taxon>
        <taxon>Acanthomorphata</taxon>
        <taxon>Anabantaria</taxon>
        <taxon>Anabantiformes</taxon>
        <taxon>Channoidei</taxon>
        <taxon>Channidae</taxon>
        <taxon>Channa</taxon>
    </lineage>
</organism>
<keyword evidence="2" id="KW-1185">Reference proteome</keyword>
<evidence type="ECO:0000313" key="2">
    <source>
        <dbReference type="Proteomes" id="UP001187415"/>
    </source>
</evidence>
<accession>A0AA88NJG3</accession>
<protein>
    <submittedName>
        <fullName evidence="1">Uncharacterized protein</fullName>
    </submittedName>
</protein>
<name>A0AA88NJG3_CHASR</name>
<gene>
    <name evidence="1" type="ORF">Q5P01_003307</name>
</gene>
<dbReference type="EMBL" id="JAUPFM010000002">
    <property type="protein sequence ID" value="KAK2858687.1"/>
    <property type="molecule type" value="Genomic_DNA"/>
</dbReference>
<proteinExistence type="predicted"/>
<reference evidence="1" key="1">
    <citation type="submission" date="2023-07" db="EMBL/GenBank/DDBJ databases">
        <title>Chromosome-level Genome Assembly of Striped Snakehead (Channa striata).</title>
        <authorList>
            <person name="Liu H."/>
        </authorList>
    </citation>
    <scope>NUCLEOTIDE SEQUENCE</scope>
    <source>
        <strain evidence="1">Gz</strain>
        <tissue evidence="1">Muscle</tissue>
    </source>
</reference>